<organism evidence="3 4">
    <name type="scientific">Ideonella margarita</name>
    <dbReference type="NCBI Taxonomy" id="2984191"/>
    <lineage>
        <taxon>Bacteria</taxon>
        <taxon>Pseudomonadati</taxon>
        <taxon>Pseudomonadota</taxon>
        <taxon>Betaproteobacteria</taxon>
        <taxon>Burkholderiales</taxon>
        <taxon>Sphaerotilaceae</taxon>
        <taxon>Ideonella</taxon>
    </lineage>
</organism>
<comment type="caution">
    <text evidence="3">The sequence shown here is derived from an EMBL/GenBank/DDBJ whole genome shotgun (WGS) entry which is preliminary data.</text>
</comment>
<keyword evidence="1" id="KW-1133">Transmembrane helix</keyword>
<keyword evidence="1" id="KW-0812">Transmembrane</keyword>
<feature type="chain" id="PRO_5046748867" evidence="2">
    <location>
        <begin position="23"/>
        <end position="205"/>
    </location>
</feature>
<evidence type="ECO:0000313" key="4">
    <source>
        <dbReference type="Proteomes" id="UP001379945"/>
    </source>
</evidence>
<keyword evidence="4" id="KW-1185">Reference proteome</keyword>
<dbReference type="Pfam" id="PF07077">
    <property type="entry name" value="DUF1345"/>
    <property type="match status" value="1"/>
</dbReference>
<name>A0ABU9C767_9BURK</name>
<dbReference type="Proteomes" id="UP001379945">
    <property type="component" value="Unassembled WGS sequence"/>
</dbReference>
<feature type="signal peptide" evidence="2">
    <location>
        <begin position="1"/>
        <end position="22"/>
    </location>
</feature>
<sequence>MSVAVLLGVAAALCLPTGTSHATRALLGWNIGVWTYLVLVGVMMIRADHGHLRRQAVAQAEGTGLVLTMVIAAAVTSLVAIVLEVARVRHDAGVMVWPHLLLAFGTVMGGWLLLPVVFTLSYASLYYARADERPPLKFPDDTPGFEPHYSDFLYFAITLAVAAQTADVAIARPDMRKLVMVQAVVSFAFNTAILALSINIAAGLF</sequence>
<dbReference type="EMBL" id="JBBUTI010000011">
    <property type="protein sequence ID" value="MEK8047741.1"/>
    <property type="molecule type" value="Genomic_DNA"/>
</dbReference>
<reference evidence="3 4" key="1">
    <citation type="submission" date="2024-04" db="EMBL/GenBank/DDBJ databases">
        <title>Novel species of the genus Ideonella isolated from streams.</title>
        <authorList>
            <person name="Lu H."/>
        </authorList>
    </citation>
    <scope>NUCLEOTIDE SEQUENCE [LARGE SCALE GENOMIC DNA]</scope>
    <source>
        <strain evidence="3 4">LYT19W</strain>
    </source>
</reference>
<dbReference type="InterPro" id="IPR009781">
    <property type="entry name" value="DUF1345"/>
</dbReference>
<evidence type="ECO:0000313" key="3">
    <source>
        <dbReference type="EMBL" id="MEK8047741.1"/>
    </source>
</evidence>
<proteinExistence type="predicted"/>
<keyword evidence="1" id="KW-0472">Membrane</keyword>
<feature type="transmembrane region" description="Helical" evidence="1">
    <location>
        <begin position="26"/>
        <end position="45"/>
    </location>
</feature>
<protein>
    <submittedName>
        <fullName evidence="3">DUF1345 domain-containing protein</fullName>
    </submittedName>
</protein>
<evidence type="ECO:0000256" key="1">
    <source>
        <dbReference type="SAM" id="Phobius"/>
    </source>
</evidence>
<keyword evidence="2" id="KW-0732">Signal</keyword>
<dbReference type="RefSeq" id="WP_341400048.1">
    <property type="nucleotide sequence ID" value="NZ_JBBUTI010000011.1"/>
</dbReference>
<feature type="transmembrane region" description="Helical" evidence="1">
    <location>
        <begin position="103"/>
        <end position="128"/>
    </location>
</feature>
<gene>
    <name evidence="3" type="ORF">AACH00_15365</name>
</gene>
<feature type="transmembrane region" description="Helical" evidence="1">
    <location>
        <begin position="178"/>
        <end position="202"/>
    </location>
</feature>
<accession>A0ABU9C767</accession>
<feature type="transmembrane region" description="Helical" evidence="1">
    <location>
        <begin position="65"/>
        <end position="83"/>
    </location>
</feature>
<evidence type="ECO:0000256" key="2">
    <source>
        <dbReference type="SAM" id="SignalP"/>
    </source>
</evidence>